<gene>
    <name evidence="1" type="ORF">BG845_06904</name>
</gene>
<proteinExistence type="predicted"/>
<organism evidence="1 2">
    <name type="scientific">Pseudonocardia autotrophica</name>
    <name type="common">Amycolata autotrophica</name>
    <name type="synonym">Nocardia autotrophica</name>
    <dbReference type="NCBI Taxonomy" id="2074"/>
    <lineage>
        <taxon>Bacteria</taxon>
        <taxon>Bacillati</taxon>
        <taxon>Actinomycetota</taxon>
        <taxon>Actinomycetes</taxon>
        <taxon>Pseudonocardiales</taxon>
        <taxon>Pseudonocardiaceae</taxon>
        <taxon>Pseudonocardia</taxon>
    </lineage>
</organism>
<dbReference type="InterPro" id="IPR036511">
    <property type="entry name" value="TGT-like_sf"/>
</dbReference>
<dbReference type="Proteomes" id="UP000194360">
    <property type="component" value="Unassembled WGS sequence"/>
</dbReference>
<name>A0A1Y2MIV4_PSEAH</name>
<dbReference type="SUPFAM" id="SSF51713">
    <property type="entry name" value="tRNA-guanine transglycosylase"/>
    <property type="match status" value="1"/>
</dbReference>
<dbReference type="EMBL" id="MIGB01000104">
    <property type="protein sequence ID" value="OSY34388.1"/>
    <property type="molecule type" value="Genomic_DNA"/>
</dbReference>
<accession>A0A1Y2MIV4</accession>
<protein>
    <submittedName>
        <fullName evidence="1">Uncharacterized protein</fullName>
    </submittedName>
</protein>
<reference evidence="1 2" key="1">
    <citation type="submission" date="2016-09" db="EMBL/GenBank/DDBJ databases">
        <title>Pseudonocardia autotrophica DSM535, a candidate organism with high potential of specific P450 cytochromes.</title>
        <authorList>
            <person name="Grumaz C."/>
            <person name="Vainshtein Y."/>
            <person name="Kirstahler P."/>
            <person name="Sohn K."/>
        </authorList>
    </citation>
    <scope>NUCLEOTIDE SEQUENCE [LARGE SCALE GENOMIC DNA]</scope>
    <source>
        <strain evidence="1 2">DSM 535</strain>
    </source>
</reference>
<evidence type="ECO:0000313" key="1">
    <source>
        <dbReference type="EMBL" id="OSY34388.1"/>
    </source>
</evidence>
<evidence type="ECO:0000313" key="2">
    <source>
        <dbReference type="Proteomes" id="UP000194360"/>
    </source>
</evidence>
<dbReference type="Gene3D" id="3.20.20.105">
    <property type="entry name" value="Queuine tRNA-ribosyltransferase-like"/>
    <property type="match status" value="1"/>
</dbReference>
<keyword evidence="2" id="KW-1185">Reference proteome</keyword>
<sequence>MRARSRPLRLAGATLTTPLLIPSVSSRGFPLDPAGIAESSLYLQYALDGLDEALLVSAYDVEHRTLKDVTRLLDDTASGTVFDRPRLLVLDSGGYETGLAWESGHIQRDDPARRLYDAAAFARIVDRLPPQRPTLVVSYDGPDLAGDTYGEQIRRAQAFFATRTHVASDILLKPTERWHSPRELAPYAPDLVAFDVVGFTEKELGDSYLARLCTLARLRIVLDEAGVDAPIHLFGALDPLLTPLYFSAGAEIFDGLSWMRYAYIGGLAVHPDAGALLRGEDDDRQQLRDAKRPIVNLGHLRALKRQMERYAATGGRGFDEFAEHGAVLARTHATMLARIEKGID</sequence>
<dbReference type="STRING" id="2074.BG845_06904"/>
<dbReference type="GO" id="GO:0006400">
    <property type="term" value="P:tRNA modification"/>
    <property type="evidence" value="ECO:0007669"/>
    <property type="project" value="InterPro"/>
</dbReference>
<dbReference type="AlphaFoldDB" id="A0A1Y2MIV4"/>
<comment type="caution">
    <text evidence="1">The sequence shown here is derived from an EMBL/GenBank/DDBJ whole genome shotgun (WGS) entry which is preliminary data.</text>
</comment>